<dbReference type="Proteomes" id="UP000269721">
    <property type="component" value="Unassembled WGS sequence"/>
</dbReference>
<dbReference type="OrthoDB" id="2116522at2759"/>
<dbReference type="GO" id="GO:0030246">
    <property type="term" value="F:carbohydrate binding"/>
    <property type="evidence" value="ECO:0007669"/>
    <property type="project" value="UniProtKB-KW"/>
</dbReference>
<dbReference type="SUPFAM" id="SSF50370">
    <property type="entry name" value="Ricin B-like lectins"/>
    <property type="match status" value="2"/>
</dbReference>
<dbReference type="InterPro" id="IPR035992">
    <property type="entry name" value="Ricin_B-like_lectins"/>
</dbReference>
<evidence type="ECO:0000256" key="3">
    <source>
        <dbReference type="SAM" id="Phobius"/>
    </source>
</evidence>
<evidence type="ECO:0000259" key="4">
    <source>
        <dbReference type="SMART" id="SM00458"/>
    </source>
</evidence>
<feature type="domain" description="Ricin B lectin" evidence="4">
    <location>
        <begin position="218"/>
        <end position="341"/>
    </location>
</feature>
<feature type="domain" description="Ricin B lectin" evidence="4">
    <location>
        <begin position="84"/>
        <end position="209"/>
    </location>
</feature>
<dbReference type="PANTHER" id="PTHR11675">
    <property type="entry name" value="N-ACETYLGALACTOSAMINYLTRANSFERASE"/>
    <property type="match status" value="1"/>
</dbReference>
<proteinExistence type="predicted"/>
<dbReference type="GO" id="GO:0004653">
    <property type="term" value="F:polypeptide N-acetylgalactosaminyltransferase activity"/>
    <property type="evidence" value="ECO:0007669"/>
    <property type="project" value="TreeGrafter"/>
</dbReference>
<dbReference type="Gene3D" id="2.80.10.50">
    <property type="match status" value="3"/>
</dbReference>
<organism evidence="5 6">
    <name type="scientific">Blyttiomyces helicus</name>
    <dbReference type="NCBI Taxonomy" id="388810"/>
    <lineage>
        <taxon>Eukaryota</taxon>
        <taxon>Fungi</taxon>
        <taxon>Fungi incertae sedis</taxon>
        <taxon>Chytridiomycota</taxon>
        <taxon>Chytridiomycota incertae sedis</taxon>
        <taxon>Chytridiomycetes</taxon>
        <taxon>Chytridiomycetes incertae sedis</taxon>
        <taxon>Blyttiomyces</taxon>
    </lineage>
</organism>
<dbReference type="PROSITE" id="PS50231">
    <property type="entry name" value="RICIN_B_LECTIN"/>
    <property type="match status" value="2"/>
</dbReference>
<dbReference type="CDD" id="cd00161">
    <property type="entry name" value="beta-trefoil_Ricin-like"/>
    <property type="match status" value="2"/>
</dbReference>
<keyword evidence="2" id="KW-1015">Disulfide bond</keyword>
<dbReference type="GO" id="GO:0006493">
    <property type="term" value="P:protein O-linked glycosylation"/>
    <property type="evidence" value="ECO:0007669"/>
    <property type="project" value="TreeGrafter"/>
</dbReference>
<dbReference type="EMBL" id="ML000282">
    <property type="protein sequence ID" value="RKO84286.1"/>
    <property type="molecule type" value="Genomic_DNA"/>
</dbReference>
<dbReference type="Pfam" id="PF00652">
    <property type="entry name" value="Ricin_B_lectin"/>
    <property type="match status" value="2"/>
</dbReference>
<evidence type="ECO:0000313" key="6">
    <source>
        <dbReference type="Proteomes" id="UP000269721"/>
    </source>
</evidence>
<evidence type="ECO:0000256" key="2">
    <source>
        <dbReference type="ARBA" id="ARBA00023157"/>
    </source>
</evidence>
<feature type="transmembrane region" description="Helical" evidence="3">
    <location>
        <begin position="6"/>
        <end position="26"/>
    </location>
</feature>
<gene>
    <name evidence="5" type="ORF">BDK51DRAFT_47127</name>
</gene>
<dbReference type="GO" id="GO:0005794">
    <property type="term" value="C:Golgi apparatus"/>
    <property type="evidence" value="ECO:0007669"/>
    <property type="project" value="TreeGrafter"/>
</dbReference>
<evidence type="ECO:0000313" key="5">
    <source>
        <dbReference type="EMBL" id="RKO84286.1"/>
    </source>
</evidence>
<name>A0A4P9W2I4_9FUNG</name>
<reference evidence="6" key="1">
    <citation type="journal article" date="2018" name="Nat. Microbiol.">
        <title>Leveraging single-cell genomics to expand the fungal tree of life.</title>
        <authorList>
            <person name="Ahrendt S.R."/>
            <person name="Quandt C.A."/>
            <person name="Ciobanu D."/>
            <person name="Clum A."/>
            <person name="Salamov A."/>
            <person name="Andreopoulos B."/>
            <person name="Cheng J.F."/>
            <person name="Woyke T."/>
            <person name="Pelin A."/>
            <person name="Henrissat B."/>
            <person name="Reynolds N.K."/>
            <person name="Benny G.L."/>
            <person name="Smith M.E."/>
            <person name="James T.Y."/>
            <person name="Grigoriev I.V."/>
        </authorList>
    </citation>
    <scope>NUCLEOTIDE SEQUENCE [LARGE SCALE GENOMIC DNA]</scope>
</reference>
<sequence>MQSSTIYIIGGVLGLVVIGIVVYYFVVVKSSAKSAASSESEAPISKTETLPQMETAKQLPASGNPKTSGTPAPVTATPAVISSSFIFHNASSDGMCINVPNSVKTSVYPLTVATCNNQTNQQFILKNGSLVNTNSGLCLDIAASGTKSGTSVGQYPCASSAKNQQWVHDPVKNTLSSPISNTMCLDITSDNKLQMATCNGTSSQEWFSSASPFVPSNQPIKNAISNNMCMQVPNFAKTSTYPLNVATCNNNSNQQFTLTNGSIVNTNSGFCLDIAGASAASGAQVGQDMCNSSKKNQKWVHDDLKYTLTSPNSPNLCLGIGANNAMEMTTCNNEPTQEWFL</sequence>
<keyword evidence="6" id="KW-1185">Reference proteome</keyword>
<dbReference type="SMART" id="SM00458">
    <property type="entry name" value="RICIN"/>
    <property type="match status" value="2"/>
</dbReference>
<keyword evidence="3" id="KW-0812">Transmembrane</keyword>
<keyword evidence="3" id="KW-0472">Membrane</keyword>
<evidence type="ECO:0000256" key="1">
    <source>
        <dbReference type="ARBA" id="ARBA00022734"/>
    </source>
</evidence>
<protein>
    <submittedName>
        <fullName evidence="5">Ricin B lectin domain-containing protein</fullName>
    </submittedName>
</protein>
<accession>A0A4P9W2I4</accession>
<keyword evidence="3" id="KW-1133">Transmembrane helix</keyword>
<dbReference type="PANTHER" id="PTHR11675:SF43">
    <property type="entry name" value="POLYPEPTIDE N-ACETYLGALACTOSAMINYLTRANSFERASE 1"/>
    <property type="match status" value="1"/>
</dbReference>
<keyword evidence="1 5" id="KW-0430">Lectin</keyword>
<dbReference type="AlphaFoldDB" id="A0A4P9W2I4"/>
<dbReference type="InterPro" id="IPR000772">
    <property type="entry name" value="Ricin_B_lectin"/>
</dbReference>